<reference evidence="11" key="1">
    <citation type="journal article" date="2019" name="Int. J. Syst. Evol. Microbiol.">
        <title>The Global Catalogue of Microorganisms (GCM) 10K type strain sequencing project: providing services to taxonomists for standard genome sequencing and annotation.</title>
        <authorList>
            <consortium name="The Broad Institute Genomics Platform"/>
            <consortium name="The Broad Institute Genome Sequencing Center for Infectious Disease"/>
            <person name="Wu L."/>
            <person name="Ma J."/>
        </authorList>
    </citation>
    <scope>NUCLEOTIDE SEQUENCE [LARGE SCALE GENOMIC DNA]</scope>
    <source>
        <strain evidence="11">KCTC 42964</strain>
    </source>
</reference>
<evidence type="ECO:0000256" key="6">
    <source>
        <dbReference type="ARBA" id="ARBA00022801"/>
    </source>
</evidence>
<evidence type="ECO:0000256" key="3">
    <source>
        <dbReference type="ARBA" id="ARBA00022475"/>
    </source>
</evidence>
<comment type="cofactor">
    <cofactor evidence="9">
        <name>Mg(2+)</name>
        <dbReference type="ChEBI" id="CHEBI:18420"/>
    </cofactor>
</comment>
<dbReference type="Gene3D" id="3.30.540.10">
    <property type="entry name" value="Fructose-1,6-Bisphosphatase, subunit A, domain 1"/>
    <property type="match status" value="1"/>
</dbReference>
<dbReference type="NCBIfam" id="TIGR01331">
    <property type="entry name" value="bisphos_cysQ"/>
    <property type="match status" value="1"/>
</dbReference>
<dbReference type="CDD" id="cd01638">
    <property type="entry name" value="CysQ"/>
    <property type="match status" value="1"/>
</dbReference>
<dbReference type="PROSITE" id="PS00630">
    <property type="entry name" value="IMP_2"/>
    <property type="match status" value="1"/>
</dbReference>
<feature type="binding site" evidence="9">
    <location>
        <position position="70"/>
    </location>
    <ligand>
        <name>Mg(2+)</name>
        <dbReference type="ChEBI" id="CHEBI:18420"/>
        <label>1</label>
    </ligand>
</feature>
<comment type="function">
    <text evidence="9">Converts adenosine-3',5'-bisphosphate (PAP) to AMP.</text>
</comment>
<feature type="binding site" evidence="9">
    <location>
        <position position="89"/>
    </location>
    <ligand>
        <name>Mg(2+)</name>
        <dbReference type="ChEBI" id="CHEBI:18420"/>
        <label>2</label>
    </ligand>
</feature>
<evidence type="ECO:0000256" key="2">
    <source>
        <dbReference type="ARBA" id="ARBA00005289"/>
    </source>
</evidence>
<keyword evidence="7 9" id="KW-0460">Magnesium</keyword>
<sequence length="262" mass="27332">MPPLDATALCPLIADAARAAGEAIMAVYASDFDARQKSDSSPVTDADEAAEAIILAALRTCAPETPIVAEEAVARDGAPPPAGRFWLVDPLDGTREFINRNGEFTVNIALVENGRPVLGVVYLPAQDLLYAGVAGQGASREKDGERETIAVRRADRDALDVVASRSHRDEATDAFLSGLQVRNLVPAGSSLKFCRVAEGGADLYPRFGPTMEWDTAAGHAVLAAAGGTVTNPDGSPFLYGKADYRNGGFLAYGAGLEGLKAG</sequence>
<evidence type="ECO:0000256" key="7">
    <source>
        <dbReference type="ARBA" id="ARBA00022842"/>
    </source>
</evidence>
<dbReference type="PROSITE" id="PS00629">
    <property type="entry name" value="IMP_1"/>
    <property type="match status" value="1"/>
</dbReference>
<dbReference type="InterPro" id="IPR050725">
    <property type="entry name" value="CysQ/Inositol_MonoPase"/>
</dbReference>
<evidence type="ECO:0000313" key="11">
    <source>
        <dbReference type="Proteomes" id="UP001595528"/>
    </source>
</evidence>
<organism evidence="10 11">
    <name type="scientific">Marinibaculum pumilum</name>
    <dbReference type="NCBI Taxonomy" id="1766165"/>
    <lineage>
        <taxon>Bacteria</taxon>
        <taxon>Pseudomonadati</taxon>
        <taxon>Pseudomonadota</taxon>
        <taxon>Alphaproteobacteria</taxon>
        <taxon>Rhodospirillales</taxon>
        <taxon>Rhodospirillaceae</taxon>
        <taxon>Marinibaculum</taxon>
    </lineage>
</organism>
<comment type="subcellular location">
    <subcellularLocation>
        <location evidence="9">Cell inner membrane</location>
        <topology evidence="9">Peripheral membrane protein</topology>
        <orientation evidence="9">Cytoplasmic side</orientation>
    </subcellularLocation>
</comment>
<dbReference type="RefSeq" id="WP_379900300.1">
    <property type="nucleotide sequence ID" value="NZ_JBHRTR010000025.1"/>
</dbReference>
<comment type="caution">
    <text evidence="10">The sequence shown here is derived from an EMBL/GenBank/DDBJ whole genome shotgun (WGS) entry which is preliminary data.</text>
</comment>
<dbReference type="SUPFAM" id="SSF56655">
    <property type="entry name" value="Carbohydrate phosphatase"/>
    <property type="match status" value="1"/>
</dbReference>
<keyword evidence="3 9" id="KW-1003">Cell membrane</keyword>
<gene>
    <name evidence="9 10" type="primary">cysQ</name>
    <name evidence="10" type="ORF">ACFOGJ_11235</name>
</gene>
<protein>
    <recommendedName>
        <fullName evidence="9">3'(2'),5'-bisphosphate nucleotidase CysQ</fullName>
        <ecNumber evidence="9">3.1.3.7</ecNumber>
    </recommendedName>
    <alternativeName>
        <fullName evidence="9">3'(2'),5-bisphosphonucleoside 3'(2')-phosphohydrolase</fullName>
    </alternativeName>
    <alternativeName>
        <fullName evidence="9">3'-phosphoadenosine 5'-phosphate phosphatase</fullName>
        <shortName evidence="9">PAP phosphatase</shortName>
    </alternativeName>
</protein>
<proteinExistence type="inferred from homology"/>
<dbReference type="Proteomes" id="UP001595528">
    <property type="component" value="Unassembled WGS sequence"/>
</dbReference>
<feature type="binding site" evidence="9">
    <location>
        <begin position="91"/>
        <end position="94"/>
    </location>
    <ligand>
        <name>substrate</name>
    </ligand>
</feature>
<evidence type="ECO:0000313" key="10">
    <source>
        <dbReference type="EMBL" id="MFC3227809.1"/>
    </source>
</evidence>
<dbReference type="HAMAP" id="MF_02095">
    <property type="entry name" value="CysQ"/>
    <property type="match status" value="1"/>
</dbReference>
<dbReference type="InterPro" id="IPR000760">
    <property type="entry name" value="Inositol_monophosphatase-like"/>
</dbReference>
<evidence type="ECO:0000256" key="4">
    <source>
        <dbReference type="ARBA" id="ARBA00022519"/>
    </source>
</evidence>
<dbReference type="Gene3D" id="3.40.190.80">
    <property type="match status" value="1"/>
</dbReference>
<comment type="similarity">
    <text evidence="2 9">Belongs to the inositol monophosphatase superfamily. CysQ family.</text>
</comment>
<dbReference type="PRINTS" id="PR00377">
    <property type="entry name" value="IMPHPHTASES"/>
</dbReference>
<evidence type="ECO:0000256" key="5">
    <source>
        <dbReference type="ARBA" id="ARBA00022723"/>
    </source>
</evidence>
<feature type="binding site" evidence="9">
    <location>
        <position position="70"/>
    </location>
    <ligand>
        <name>substrate</name>
    </ligand>
</feature>
<feature type="binding site" evidence="9">
    <location>
        <position position="92"/>
    </location>
    <ligand>
        <name>Mg(2+)</name>
        <dbReference type="ChEBI" id="CHEBI:18420"/>
        <label>2</label>
    </ligand>
</feature>
<dbReference type="Pfam" id="PF00459">
    <property type="entry name" value="Inositol_P"/>
    <property type="match status" value="1"/>
</dbReference>
<dbReference type="PANTHER" id="PTHR43028:SF5">
    <property type="entry name" value="3'(2'),5'-BISPHOSPHATE NUCLEOTIDASE 1"/>
    <property type="match status" value="1"/>
</dbReference>
<keyword evidence="8 9" id="KW-0472">Membrane</keyword>
<dbReference type="InterPro" id="IPR020550">
    <property type="entry name" value="Inositol_monophosphatase_CS"/>
</dbReference>
<accession>A0ABV7KZS8</accession>
<keyword evidence="6 9" id="KW-0378">Hydrolase</keyword>
<keyword evidence="11" id="KW-1185">Reference proteome</keyword>
<dbReference type="InterPro" id="IPR006240">
    <property type="entry name" value="CysQ"/>
</dbReference>
<dbReference type="GO" id="GO:0008441">
    <property type="term" value="F:3'(2'),5'-bisphosphate nucleotidase activity"/>
    <property type="evidence" value="ECO:0007669"/>
    <property type="project" value="UniProtKB-EC"/>
</dbReference>
<evidence type="ECO:0000256" key="1">
    <source>
        <dbReference type="ARBA" id="ARBA00001625"/>
    </source>
</evidence>
<evidence type="ECO:0000256" key="8">
    <source>
        <dbReference type="ARBA" id="ARBA00023136"/>
    </source>
</evidence>
<feature type="binding site" evidence="9">
    <location>
        <position position="89"/>
    </location>
    <ligand>
        <name>Mg(2+)</name>
        <dbReference type="ChEBI" id="CHEBI:18420"/>
        <label>1</label>
    </ligand>
</feature>
<name>A0ABV7KZS8_9PROT</name>
<evidence type="ECO:0000256" key="9">
    <source>
        <dbReference type="HAMAP-Rule" id="MF_02095"/>
    </source>
</evidence>
<dbReference type="PANTHER" id="PTHR43028">
    <property type="entry name" value="3'(2'),5'-BISPHOSPHATE NUCLEOTIDASE 1"/>
    <property type="match status" value="1"/>
</dbReference>
<comment type="catalytic activity">
    <reaction evidence="1 9">
        <text>adenosine 3',5'-bisphosphate + H2O = AMP + phosphate</text>
        <dbReference type="Rhea" id="RHEA:10040"/>
        <dbReference type="ChEBI" id="CHEBI:15377"/>
        <dbReference type="ChEBI" id="CHEBI:43474"/>
        <dbReference type="ChEBI" id="CHEBI:58343"/>
        <dbReference type="ChEBI" id="CHEBI:456215"/>
        <dbReference type="EC" id="3.1.3.7"/>
    </reaction>
</comment>
<dbReference type="InterPro" id="IPR020583">
    <property type="entry name" value="Inositol_monoP_metal-BS"/>
</dbReference>
<keyword evidence="5 9" id="KW-0479">Metal-binding</keyword>
<feature type="binding site" evidence="9">
    <location>
        <position position="214"/>
    </location>
    <ligand>
        <name>substrate</name>
    </ligand>
</feature>
<feature type="binding site" evidence="9">
    <location>
        <position position="91"/>
    </location>
    <ligand>
        <name>Mg(2+)</name>
        <dbReference type="ChEBI" id="CHEBI:18420"/>
        <label>1</label>
    </ligand>
</feature>
<keyword evidence="4 9" id="KW-0997">Cell inner membrane</keyword>
<feature type="binding site" evidence="9">
    <location>
        <position position="214"/>
    </location>
    <ligand>
        <name>Mg(2+)</name>
        <dbReference type="ChEBI" id="CHEBI:18420"/>
        <label>2</label>
    </ligand>
</feature>
<dbReference type="EMBL" id="JBHRTR010000025">
    <property type="protein sequence ID" value="MFC3227809.1"/>
    <property type="molecule type" value="Genomic_DNA"/>
</dbReference>
<dbReference type="EC" id="3.1.3.7" evidence="9"/>